<comment type="caution">
    <text evidence="1">The sequence shown here is derived from an EMBL/GenBank/DDBJ whole genome shotgun (WGS) entry which is preliminary data.</text>
</comment>
<dbReference type="Proteomes" id="UP000798662">
    <property type="component" value="Chromosome 3"/>
</dbReference>
<protein>
    <submittedName>
        <fullName evidence="1">Uncharacterized protein</fullName>
    </submittedName>
</protein>
<organism evidence="1 2">
    <name type="scientific">Pyropia yezoensis</name>
    <name type="common">Susabi-nori</name>
    <name type="synonym">Porphyra yezoensis</name>
    <dbReference type="NCBI Taxonomy" id="2788"/>
    <lineage>
        <taxon>Eukaryota</taxon>
        <taxon>Rhodophyta</taxon>
        <taxon>Bangiophyceae</taxon>
        <taxon>Bangiales</taxon>
        <taxon>Bangiaceae</taxon>
        <taxon>Pyropia</taxon>
    </lineage>
</organism>
<sequence>MGGVNIVVAAAATGSSSGPRSQFIAPLAHTFSHRPLEFHGVPWASSEYCWVQLMYAEKVTLENALPLVLHPGTRAREAFAMPDGTLRRPELARVIATMSHGPIEATFEVDHVDGDCQSNAAYNLDVKPPNVHYKKTNEERTGMGQNLYAVSSSVDRTI</sequence>
<name>A0ACC3CDQ6_PYRYE</name>
<keyword evidence="2" id="KW-1185">Reference proteome</keyword>
<gene>
    <name evidence="1" type="ORF">I4F81_010631</name>
</gene>
<dbReference type="EMBL" id="CM020620">
    <property type="protein sequence ID" value="KAK1868136.1"/>
    <property type="molecule type" value="Genomic_DNA"/>
</dbReference>
<evidence type="ECO:0000313" key="1">
    <source>
        <dbReference type="EMBL" id="KAK1868136.1"/>
    </source>
</evidence>
<accession>A0ACC3CDQ6</accession>
<reference evidence="1" key="1">
    <citation type="submission" date="2019-11" db="EMBL/GenBank/DDBJ databases">
        <title>Nori genome reveals adaptations in red seaweeds to the harsh intertidal environment.</title>
        <authorList>
            <person name="Wang D."/>
            <person name="Mao Y."/>
        </authorList>
    </citation>
    <scope>NUCLEOTIDE SEQUENCE</scope>
    <source>
        <tissue evidence="1">Gametophyte</tissue>
    </source>
</reference>
<evidence type="ECO:0000313" key="2">
    <source>
        <dbReference type="Proteomes" id="UP000798662"/>
    </source>
</evidence>
<proteinExistence type="predicted"/>